<evidence type="ECO:0000313" key="3">
    <source>
        <dbReference type="EMBL" id="MCZ8510887.1"/>
    </source>
</evidence>
<accession>A0ABT4Q247</accession>
<dbReference type="Proteomes" id="UP001527882">
    <property type="component" value="Unassembled WGS sequence"/>
</dbReference>
<keyword evidence="1" id="KW-0233">DNA recombination</keyword>
<protein>
    <submittedName>
        <fullName evidence="3">Tyrosine-type recombinase/integrase</fullName>
    </submittedName>
</protein>
<gene>
    <name evidence="3" type="ORF">O9H85_00215</name>
</gene>
<name>A0ABT4Q247_9BACL</name>
<evidence type="ECO:0000259" key="2">
    <source>
        <dbReference type="PROSITE" id="PS51898"/>
    </source>
</evidence>
<organism evidence="3 4">
    <name type="scientific">Paenibacillus gyeongsangnamensis</name>
    <dbReference type="NCBI Taxonomy" id="3388067"/>
    <lineage>
        <taxon>Bacteria</taxon>
        <taxon>Bacillati</taxon>
        <taxon>Bacillota</taxon>
        <taxon>Bacilli</taxon>
        <taxon>Bacillales</taxon>
        <taxon>Paenibacillaceae</taxon>
        <taxon>Paenibacillus</taxon>
    </lineage>
</organism>
<dbReference type="PROSITE" id="PS51898">
    <property type="entry name" value="TYR_RECOMBINASE"/>
    <property type="match status" value="1"/>
</dbReference>
<evidence type="ECO:0000313" key="4">
    <source>
        <dbReference type="Proteomes" id="UP001527882"/>
    </source>
</evidence>
<comment type="caution">
    <text evidence="3">The sequence shown here is derived from an EMBL/GenBank/DDBJ whole genome shotgun (WGS) entry which is preliminary data.</text>
</comment>
<dbReference type="Pfam" id="PF00589">
    <property type="entry name" value="Phage_integrase"/>
    <property type="match status" value="1"/>
</dbReference>
<dbReference type="Gene3D" id="1.10.443.10">
    <property type="entry name" value="Intergrase catalytic core"/>
    <property type="match status" value="1"/>
</dbReference>
<reference evidence="3 4" key="1">
    <citation type="submission" date="2022-12" db="EMBL/GenBank/DDBJ databases">
        <title>Draft genome sequence of Paenibacillus sp. dW9.</title>
        <authorList>
            <person name="Choi E.-W."/>
            <person name="Kim D.-U."/>
        </authorList>
    </citation>
    <scope>NUCLEOTIDE SEQUENCE [LARGE SCALE GENOMIC DNA]</scope>
    <source>
        <strain evidence="4">dW9</strain>
    </source>
</reference>
<evidence type="ECO:0000256" key="1">
    <source>
        <dbReference type="ARBA" id="ARBA00023172"/>
    </source>
</evidence>
<proteinExistence type="predicted"/>
<dbReference type="InterPro" id="IPR002104">
    <property type="entry name" value="Integrase_catalytic"/>
</dbReference>
<dbReference type="RefSeq" id="WP_269879263.1">
    <property type="nucleotide sequence ID" value="NZ_JAQAGZ010000001.1"/>
</dbReference>
<dbReference type="InterPro" id="IPR013762">
    <property type="entry name" value="Integrase-like_cat_sf"/>
</dbReference>
<dbReference type="SUPFAM" id="SSF56349">
    <property type="entry name" value="DNA breaking-rejoining enzymes"/>
    <property type="match status" value="1"/>
</dbReference>
<dbReference type="EMBL" id="JAQAGZ010000001">
    <property type="protein sequence ID" value="MCZ8510887.1"/>
    <property type="molecule type" value="Genomic_DNA"/>
</dbReference>
<sequence>MKVEHVDLTTGKLTIRQSKGHKDRTVMLSEDILQLCRVYHEKVSYIFPDRTYFFPNHRGHRYRKDFSGYTFHDFWNKTGIVSVSGNPPRVHDFRHTFAVNRLNQWVMEKKDLNAYLPYLSMYLGHEHLMETDYYLHLVPEFFPVLTSEAEERFSYLIPEVTG</sequence>
<feature type="domain" description="Tyr recombinase" evidence="2">
    <location>
        <begin position="1"/>
        <end position="150"/>
    </location>
</feature>
<dbReference type="InterPro" id="IPR011010">
    <property type="entry name" value="DNA_brk_join_enz"/>
</dbReference>
<keyword evidence="4" id="KW-1185">Reference proteome</keyword>